<evidence type="ECO:0000256" key="2">
    <source>
        <dbReference type="ARBA" id="ARBA00022679"/>
    </source>
</evidence>
<dbReference type="EMBL" id="JADCSA010000472">
    <property type="protein sequence ID" value="MBE7326131.1"/>
    <property type="molecule type" value="Genomic_DNA"/>
</dbReference>
<proteinExistence type="predicted"/>
<dbReference type="InterPro" id="IPR005814">
    <property type="entry name" value="Aminotrans_3"/>
</dbReference>
<keyword evidence="4" id="KW-1185">Reference proteome</keyword>
<dbReference type="PANTHER" id="PTHR42684">
    <property type="entry name" value="ADENOSYLMETHIONINE-8-AMINO-7-OXONONANOATE AMINOTRANSFERASE"/>
    <property type="match status" value="1"/>
</dbReference>
<feature type="non-terminal residue" evidence="3">
    <location>
        <position position="88"/>
    </location>
</feature>
<keyword evidence="1 3" id="KW-0032">Aminotransferase</keyword>
<dbReference type="InterPro" id="IPR015421">
    <property type="entry name" value="PyrdxlP-dep_Trfase_major"/>
</dbReference>
<evidence type="ECO:0000313" key="3">
    <source>
        <dbReference type="EMBL" id="MBE7326131.1"/>
    </source>
</evidence>
<evidence type="ECO:0000313" key="4">
    <source>
        <dbReference type="Proteomes" id="UP000756387"/>
    </source>
</evidence>
<dbReference type="Pfam" id="PF00202">
    <property type="entry name" value="Aminotran_3"/>
    <property type="match status" value="1"/>
</dbReference>
<name>A0ABR9RX56_9ACTN</name>
<dbReference type="Gene3D" id="3.40.640.10">
    <property type="entry name" value="Type I PLP-dependent aspartate aminotransferase-like (Major domain)"/>
    <property type="match status" value="1"/>
</dbReference>
<comment type="caution">
    <text evidence="3">The sequence shown here is derived from an EMBL/GenBank/DDBJ whole genome shotgun (WGS) entry which is preliminary data.</text>
</comment>
<gene>
    <name evidence="3" type="ORF">IEQ44_15970</name>
</gene>
<dbReference type="GO" id="GO:0008483">
    <property type="term" value="F:transaminase activity"/>
    <property type="evidence" value="ECO:0007669"/>
    <property type="project" value="UniProtKB-KW"/>
</dbReference>
<feature type="non-terminal residue" evidence="3">
    <location>
        <position position="1"/>
    </location>
</feature>
<reference evidence="3 4" key="1">
    <citation type="submission" date="2020-10" db="EMBL/GenBank/DDBJ databases">
        <title>Nocardioides sp. isolated from sludge.</title>
        <authorList>
            <person name="Zhang X."/>
        </authorList>
    </citation>
    <scope>NUCLEOTIDE SEQUENCE [LARGE SCALE GENOMIC DNA]</scope>
    <source>
        <strain evidence="3 4">Y6</strain>
    </source>
</reference>
<evidence type="ECO:0000256" key="1">
    <source>
        <dbReference type="ARBA" id="ARBA00022576"/>
    </source>
</evidence>
<keyword evidence="2" id="KW-0808">Transferase</keyword>
<dbReference type="InterPro" id="IPR015424">
    <property type="entry name" value="PyrdxlP-dep_Trfase"/>
</dbReference>
<dbReference type="PANTHER" id="PTHR42684:SF3">
    <property type="entry name" value="ADENOSYLMETHIONINE-8-AMINO-7-OXONONANOATE AMINOTRANSFERASE"/>
    <property type="match status" value="1"/>
</dbReference>
<dbReference type="SUPFAM" id="SSF53383">
    <property type="entry name" value="PLP-dependent transferases"/>
    <property type="match status" value="1"/>
</dbReference>
<sequence>VAAELVRITPPDLTRVFFSDSGSTAVEVALKMALGYWLNQGTPRHRILVLEHSYHGDTIGAMSVGARGVYNRAYAPLLFDVGTIAFPH</sequence>
<dbReference type="Proteomes" id="UP000756387">
    <property type="component" value="Unassembled WGS sequence"/>
</dbReference>
<protein>
    <submittedName>
        <fullName evidence="3">Aminotransferase class III-fold pyridoxal phosphate-dependent enzyme</fullName>
    </submittedName>
</protein>
<accession>A0ABR9RX56</accession>
<organism evidence="3 4">
    <name type="scientific">Nocardioides malaquae</name>
    <dbReference type="NCBI Taxonomy" id="2773426"/>
    <lineage>
        <taxon>Bacteria</taxon>
        <taxon>Bacillati</taxon>
        <taxon>Actinomycetota</taxon>
        <taxon>Actinomycetes</taxon>
        <taxon>Propionibacteriales</taxon>
        <taxon>Nocardioidaceae</taxon>
        <taxon>Nocardioides</taxon>
    </lineage>
</organism>
<dbReference type="RefSeq" id="WP_193639427.1">
    <property type="nucleotide sequence ID" value="NZ_JADCSA010000472.1"/>
</dbReference>